<feature type="compositionally biased region" description="Basic and acidic residues" evidence="1">
    <location>
        <begin position="122"/>
        <end position="145"/>
    </location>
</feature>
<dbReference type="EMBL" id="CASHTH010003898">
    <property type="protein sequence ID" value="CAI8051030.1"/>
    <property type="molecule type" value="Genomic_DNA"/>
</dbReference>
<gene>
    <name evidence="2" type="ORF">GBAR_LOCUS27982</name>
</gene>
<feature type="region of interest" description="Disordered" evidence="1">
    <location>
        <begin position="75"/>
        <end position="168"/>
    </location>
</feature>
<feature type="compositionally biased region" description="Basic and acidic residues" evidence="1">
    <location>
        <begin position="157"/>
        <end position="168"/>
    </location>
</feature>
<evidence type="ECO:0000313" key="2">
    <source>
        <dbReference type="EMBL" id="CAI8051030.1"/>
    </source>
</evidence>
<organism evidence="2 3">
    <name type="scientific">Geodia barretti</name>
    <name type="common">Barrett's horny sponge</name>
    <dbReference type="NCBI Taxonomy" id="519541"/>
    <lineage>
        <taxon>Eukaryota</taxon>
        <taxon>Metazoa</taxon>
        <taxon>Porifera</taxon>
        <taxon>Demospongiae</taxon>
        <taxon>Heteroscleromorpha</taxon>
        <taxon>Tetractinellida</taxon>
        <taxon>Astrophorina</taxon>
        <taxon>Geodiidae</taxon>
        <taxon>Geodia</taxon>
    </lineage>
</organism>
<evidence type="ECO:0000313" key="3">
    <source>
        <dbReference type="Proteomes" id="UP001174909"/>
    </source>
</evidence>
<feature type="compositionally biased region" description="Basic and acidic residues" evidence="1">
    <location>
        <begin position="105"/>
        <end position="115"/>
    </location>
</feature>
<dbReference type="Proteomes" id="UP001174909">
    <property type="component" value="Unassembled WGS sequence"/>
</dbReference>
<reference evidence="2" key="1">
    <citation type="submission" date="2023-03" db="EMBL/GenBank/DDBJ databases">
        <authorList>
            <person name="Steffen K."/>
            <person name="Cardenas P."/>
        </authorList>
    </citation>
    <scope>NUCLEOTIDE SEQUENCE</scope>
</reference>
<proteinExistence type="predicted"/>
<sequence length="183" mass="20684">MYSCSGDKEKQTVNYSLLVRFHVDDLVDNTSVDVSEENVVVVVTKAADNQREWAWFEAGVNSQSTRRKMFLTEEGVASGEEEMRRDCDPWRSGSEFSEVKVSSSSDKELVLELKKTGQGSERGAEERNGDTVDRNRDRTEDKAEESPATGSDQNGDCVRETEIKRGHETRDIHLTNDLLFNLD</sequence>
<comment type="caution">
    <text evidence="2">The sequence shown here is derived from an EMBL/GenBank/DDBJ whole genome shotgun (WGS) entry which is preliminary data.</text>
</comment>
<accession>A0AA35TMI4</accession>
<evidence type="ECO:0000256" key="1">
    <source>
        <dbReference type="SAM" id="MobiDB-lite"/>
    </source>
</evidence>
<dbReference type="AlphaFoldDB" id="A0AA35TMI4"/>
<name>A0AA35TMI4_GEOBA</name>
<protein>
    <submittedName>
        <fullName evidence="2">Uncharacterized protein</fullName>
    </submittedName>
</protein>
<feature type="compositionally biased region" description="Low complexity" evidence="1">
    <location>
        <begin position="92"/>
        <end position="104"/>
    </location>
</feature>
<keyword evidence="3" id="KW-1185">Reference proteome</keyword>